<sequence>MKPHMYDFRILQIMRCAKFRHFLSESNNNILTKQLQRRILDIKPKFDLPAFERCSFKFYDLIKLQLKKDPQRKAIKKCTTRS</sequence>
<evidence type="ECO:0000313" key="1">
    <source>
        <dbReference type="EMBL" id="CAD8054375.1"/>
    </source>
</evidence>
<protein>
    <submittedName>
        <fullName evidence="1">Uncharacterized protein</fullName>
    </submittedName>
</protein>
<comment type="caution">
    <text evidence="1">The sequence shown here is derived from an EMBL/GenBank/DDBJ whole genome shotgun (WGS) entry which is preliminary data.</text>
</comment>
<accession>A0A8S1KK40</accession>
<name>A0A8S1KK40_9CILI</name>
<dbReference type="EMBL" id="CAJJDN010000008">
    <property type="protein sequence ID" value="CAD8054375.1"/>
    <property type="molecule type" value="Genomic_DNA"/>
</dbReference>
<gene>
    <name evidence="1" type="ORF">PSON_ATCC_30995.1.T0080261</name>
</gene>
<organism evidence="1 2">
    <name type="scientific">Paramecium sonneborni</name>
    <dbReference type="NCBI Taxonomy" id="65129"/>
    <lineage>
        <taxon>Eukaryota</taxon>
        <taxon>Sar</taxon>
        <taxon>Alveolata</taxon>
        <taxon>Ciliophora</taxon>
        <taxon>Intramacronucleata</taxon>
        <taxon>Oligohymenophorea</taxon>
        <taxon>Peniculida</taxon>
        <taxon>Parameciidae</taxon>
        <taxon>Paramecium</taxon>
    </lineage>
</organism>
<dbReference type="AlphaFoldDB" id="A0A8S1KK40"/>
<keyword evidence="2" id="KW-1185">Reference proteome</keyword>
<evidence type="ECO:0000313" key="2">
    <source>
        <dbReference type="Proteomes" id="UP000692954"/>
    </source>
</evidence>
<proteinExistence type="predicted"/>
<dbReference type="Proteomes" id="UP000692954">
    <property type="component" value="Unassembled WGS sequence"/>
</dbReference>
<reference evidence="1" key="1">
    <citation type="submission" date="2021-01" db="EMBL/GenBank/DDBJ databases">
        <authorList>
            <consortium name="Genoscope - CEA"/>
            <person name="William W."/>
        </authorList>
    </citation>
    <scope>NUCLEOTIDE SEQUENCE</scope>
</reference>